<protein>
    <submittedName>
        <fullName evidence="2">Uncharacterized protein</fullName>
    </submittedName>
</protein>
<reference evidence="2" key="1">
    <citation type="submission" date="2022-11" db="UniProtKB">
        <authorList>
            <consortium name="WormBaseParasite"/>
        </authorList>
    </citation>
    <scope>IDENTIFICATION</scope>
</reference>
<name>A0A915L410_ROMCU</name>
<dbReference type="AlphaFoldDB" id="A0A915L410"/>
<keyword evidence="1" id="KW-1185">Reference proteome</keyword>
<dbReference type="Proteomes" id="UP000887565">
    <property type="component" value="Unplaced"/>
</dbReference>
<evidence type="ECO:0000313" key="2">
    <source>
        <dbReference type="WBParaSite" id="nRc.2.0.1.t45476-RA"/>
    </source>
</evidence>
<organism evidence="1 2">
    <name type="scientific">Romanomermis culicivorax</name>
    <name type="common">Nematode worm</name>
    <dbReference type="NCBI Taxonomy" id="13658"/>
    <lineage>
        <taxon>Eukaryota</taxon>
        <taxon>Metazoa</taxon>
        <taxon>Ecdysozoa</taxon>
        <taxon>Nematoda</taxon>
        <taxon>Enoplea</taxon>
        <taxon>Dorylaimia</taxon>
        <taxon>Mermithida</taxon>
        <taxon>Mermithoidea</taxon>
        <taxon>Mermithidae</taxon>
        <taxon>Romanomermis</taxon>
    </lineage>
</organism>
<proteinExistence type="predicted"/>
<dbReference type="WBParaSite" id="nRc.2.0.1.t45476-RA">
    <property type="protein sequence ID" value="nRc.2.0.1.t45476-RA"/>
    <property type="gene ID" value="nRc.2.0.1.g45476"/>
</dbReference>
<sequence>MEWNRMQSTQRDRTKGKFSFGSFGGYRRSFSTKFHLSFPIENTYQCGKIVEEKTSMESFFIIG</sequence>
<accession>A0A915L410</accession>
<evidence type="ECO:0000313" key="1">
    <source>
        <dbReference type="Proteomes" id="UP000887565"/>
    </source>
</evidence>